<evidence type="ECO:0000256" key="8">
    <source>
        <dbReference type="RuleBase" id="RU003671"/>
    </source>
</evidence>
<dbReference type="Gene3D" id="3.70.10.10">
    <property type="match status" value="1"/>
</dbReference>
<dbReference type="PROSITE" id="PS01251">
    <property type="entry name" value="PCNA_1"/>
    <property type="match status" value="1"/>
</dbReference>
<feature type="domain" description="Proliferating cell nuclear antigen PCNA N-terminal" evidence="10">
    <location>
        <begin position="1"/>
        <end position="125"/>
    </location>
</feature>
<comment type="function">
    <text evidence="7">This protein is an auxiliary protein of DNA polymerase delta and is involved in the control of eukaryotic DNA replication by increasing the polymerase's processivity during elongation of the leading strand.</text>
</comment>
<dbReference type="FunFam" id="3.10.150.10:FF:000006">
    <property type="entry name" value="Proliferating cell nuclear antigen"/>
    <property type="match status" value="1"/>
</dbReference>
<feature type="domain" description="Proliferating cell nuclear antigen PCNA C-terminal" evidence="11">
    <location>
        <begin position="298"/>
        <end position="362"/>
    </location>
</feature>
<dbReference type="InterPro" id="IPR022649">
    <property type="entry name" value="Pr_cel_nuc_antig_C"/>
</dbReference>
<evidence type="ECO:0000256" key="2">
    <source>
        <dbReference type="ARBA" id="ARBA00010462"/>
    </source>
</evidence>
<dbReference type="CDD" id="cd00577">
    <property type="entry name" value="PCNA"/>
    <property type="match status" value="1"/>
</dbReference>
<dbReference type="GO" id="GO:0003677">
    <property type="term" value="F:DNA binding"/>
    <property type="evidence" value="ECO:0007669"/>
    <property type="project" value="UniProtKB-KW"/>
</dbReference>
<dbReference type="FunFam" id="3.10.150.10:FF:000008">
    <property type="entry name" value="Proliferating cell nuclear antigen"/>
    <property type="match status" value="1"/>
</dbReference>
<evidence type="ECO:0000259" key="11">
    <source>
        <dbReference type="Pfam" id="PF02747"/>
    </source>
</evidence>
<dbReference type="InterPro" id="IPR000730">
    <property type="entry name" value="Pr_cel_nuc_antig"/>
</dbReference>
<feature type="domain" description="Proliferating cell nuclear antigen PCNA C-terminal" evidence="11">
    <location>
        <begin position="127"/>
        <end position="190"/>
    </location>
</feature>
<dbReference type="PRINTS" id="PR00339">
    <property type="entry name" value="PCNACYCLIN"/>
</dbReference>
<dbReference type="Proteomes" id="UP000292702">
    <property type="component" value="Unassembled WGS sequence"/>
</dbReference>
<reference evidence="12 13" key="1">
    <citation type="submission" date="2018-11" db="EMBL/GenBank/DDBJ databases">
        <title>Genome assembly of Steccherinum ochraceum LE-BIN_3174, the white-rot fungus of the Steccherinaceae family (The Residual Polyporoid clade, Polyporales, Basidiomycota).</title>
        <authorList>
            <person name="Fedorova T.V."/>
            <person name="Glazunova O.A."/>
            <person name="Landesman E.O."/>
            <person name="Moiseenko K.V."/>
            <person name="Psurtseva N.V."/>
            <person name="Savinova O.S."/>
            <person name="Shakhova N.V."/>
            <person name="Tyazhelova T.V."/>
            <person name="Vasina D.V."/>
        </authorList>
    </citation>
    <scope>NUCLEOTIDE SEQUENCE [LARGE SCALE GENOMIC DNA]</scope>
    <source>
        <strain evidence="12 13">LE-BIN_3174</strain>
    </source>
</reference>
<dbReference type="GO" id="GO:0070987">
    <property type="term" value="P:error-free translesion synthesis"/>
    <property type="evidence" value="ECO:0007669"/>
    <property type="project" value="UniProtKB-ARBA"/>
</dbReference>
<dbReference type="PANTHER" id="PTHR11352:SF0">
    <property type="entry name" value="PROLIFERATING CELL NUCLEAR ANTIGEN"/>
    <property type="match status" value="1"/>
</dbReference>
<dbReference type="NCBIfam" id="TIGR00590">
    <property type="entry name" value="pcna"/>
    <property type="match status" value="1"/>
</dbReference>
<evidence type="ECO:0000256" key="1">
    <source>
        <dbReference type="ARBA" id="ARBA00004123"/>
    </source>
</evidence>
<dbReference type="Pfam" id="PF02747">
    <property type="entry name" value="PCNA_C"/>
    <property type="match status" value="2"/>
</dbReference>
<protein>
    <recommendedName>
        <fullName evidence="7">DNA sliding clamp PCNA</fullName>
    </recommendedName>
</protein>
<accession>A0A4R0RTY3</accession>
<feature type="compositionally biased region" description="Basic residues" evidence="9">
    <location>
        <begin position="275"/>
        <end position="292"/>
    </location>
</feature>
<feature type="compositionally biased region" description="Basic residues" evidence="9">
    <location>
        <begin position="225"/>
        <end position="235"/>
    </location>
</feature>
<evidence type="ECO:0000256" key="7">
    <source>
        <dbReference type="RuleBase" id="RU000641"/>
    </source>
</evidence>
<feature type="region of interest" description="Disordered" evidence="9">
    <location>
        <begin position="188"/>
        <end position="302"/>
    </location>
</feature>
<dbReference type="SUPFAM" id="SSF55979">
    <property type="entry name" value="DNA clamp"/>
    <property type="match status" value="2"/>
</dbReference>
<keyword evidence="4 8" id="KW-0238">DNA-binding</keyword>
<name>A0A4R0RTY3_9APHY</name>
<dbReference type="EMBL" id="RWJN01000105">
    <property type="protein sequence ID" value="TCD67238.1"/>
    <property type="molecule type" value="Genomic_DNA"/>
</dbReference>
<dbReference type="GO" id="GO:0006273">
    <property type="term" value="P:lagging strand elongation"/>
    <property type="evidence" value="ECO:0007669"/>
    <property type="project" value="UniProtKB-ARBA"/>
</dbReference>
<keyword evidence="3 8" id="KW-0235">DNA replication</keyword>
<dbReference type="InterPro" id="IPR022648">
    <property type="entry name" value="Pr_cel_nuc_antig_N"/>
</dbReference>
<dbReference type="GO" id="GO:0006275">
    <property type="term" value="P:regulation of DNA replication"/>
    <property type="evidence" value="ECO:0007669"/>
    <property type="project" value="InterPro"/>
</dbReference>
<proteinExistence type="inferred from homology"/>
<dbReference type="InterPro" id="IPR022659">
    <property type="entry name" value="Pr_cel_nuc_antig_CS"/>
</dbReference>
<dbReference type="PROSITE" id="PS00293">
    <property type="entry name" value="PCNA_2"/>
    <property type="match status" value="1"/>
</dbReference>
<organism evidence="12 13">
    <name type="scientific">Steccherinum ochraceum</name>
    <dbReference type="NCBI Taxonomy" id="92696"/>
    <lineage>
        <taxon>Eukaryota</taxon>
        <taxon>Fungi</taxon>
        <taxon>Dikarya</taxon>
        <taxon>Basidiomycota</taxon>
        <taxon>Agaricomycotina</taxon>
        <taxon>Agaricomycetes</taxon>
        <taxon>Polyporales</taxon>
        <taxon>Steccherinaceae</taxon>
        <taxon>Steccherinum</taxon>
    </lineage>
</organism>
<keyword evidence="13" id="KW-1185">Reference proteome</keyword>
<keyword evidence="5 7" id="KW-0539">Nucleus</keyword>
<evidence type="ECO:0000256" key="6">
    <source>
        <dbReference type="ARBA" id="ARBA00054163"/>
    </source>
</evidence>
<dbReference type="HAMAP" id="MF_00317">
    <property type="entry name" value="DNApol_clamp_arch"/>
    <property type="match status" value="1"/>
</dbReference>
<dbReference type="GO" id="GO:0043626">
    <property type="term" value="C:PCNA complex"/>
    <property type="evidence" value="ECO:0007669"/>
    <property type="project" value="TreeGrafter"/>
</dbReference>
<evidence type="ECO:0000313" key="12">
    <source>
        <dbReference type="EMBL" id="TCD67238.1"/>
    </source>
</evidence>
<comment type="similarity">
    <text evidence="2 8">Belongs to the PCNA family.</text>
</comment>
<dbReference type="OrthoDB" id="534348at2759"/>
<dbReference type="Gene3D" id="3.10.150.10">
    <property type="entry name" value="DNA Polymerase III, subunit A, domain 2"/>
    <property type="match status" value="1"/>
</dbReference>
<evidence type="ECO:0000259" key="10">
    <source>
        <dbReference type="Pfam" id="PF00705"/>
    </source>
</evidence>
<evidence type="ECO:0000256" key="5">
    <source>
        <dbReference type="ARBA" id="ARBA00023242"/>
    </source>
</evidence>
<dbReference type="InterPro" id="IPR046938">
    <property type="entry name" value="DNA_clamp_sf"/>
</dbReference>
<dbReference type="GO" id="GO:0030337">
    <property type="term" value="F:DNA polymerase processivity factor activity"/>
    <property type="evidence" value="ECO:0007669"/>
    <property type="project" value="InterPro"/>
</dbReference>
<evidence type="ECO:0000256" key="9">
    <source>
        <dbReference type="SAM" id="MobiDB-lite"/>
    </source>
</evidence>
<comment type="subcellular location">
    <subcellularLocation>
        <location evidence="1 7">Nucleus</location>
    </subcellularLocation>
</comment>
<dbReference type="STRING" id="92696.A0A4R0RTY3"/>
<evidence type="ECO:0000256" key="3">
    <source>
        <dbReference type="ARBA" id="ARBA00022705"/>
    </source>
</evidence>
<comment type="caution">
    <text evidence="12">The sequence shown here is derived from an EMBL/GenBank/DDBJ whole genome shotgun (WGS) entry which is preliminary data.</text>
</comment>
<dbReference type="Pfam" id="PF00705">
    <property type="entry name" value="PCNA_N"/>
    <property type="match status" value="1"/>
</dbReference>
<feature type="compositionally biased region" description="Acidic residues" evidence="9">
    <location>
        <begin position="239"/>
        <end position="271"/>
    </location>
</feature>
<evidence type="ECO:0000256" key="4">
    <source>
        <dbReference type="ARBA" id="ARBA00023125"/>
    </source>
</evidence>
<dbReference type="GO" id="GO:0006272">
    <property type="term" value="P:leading strand elongation"/>
    <property type="evidence" value="ECO:0007669"/>
    <property type="project" value="TreeGrafter"/>
</dbReference>
<gene>
    <name evidence="12" type="primary">POL30</name>
    <name evidence="12" type="ORF">EIP91_000367</name>
</gene>
<evidence type="ECO:0000313" key="13">
    <source>
        <dbReference type="Proteomes" id="UP000292702"/>
    </source>
</evidence>
<feature type="compositionally biased region" description="Acidic residues" evidence="9">
    <location>
        <begin position="205"/>
        <end position="222"/>
    </location>
</feature>
<sequence length="366" mass="40540">MLEAKLAEAAILKRLLDAIKELVADANFECNEEGIHLQAMDNSHVALVSVQLAESGFKKYRCDRPMPLGVNLNSLTKVLKCAKDDDICILKAADDADLLSLTYEARNSDRIAEYDMKLMDIDSDKLGIPDTDYDARVTMPSSEFGRIVRDLSQLGESVRIEVSKEGVRFFTEGEAANGNILLKQSEAVGKVTSAGSSSKTKKEEDADEDEEEGGDEEEEDEDGGKKKKKDKKKVKKEGGEEDVEMNGDDDEDGEFKADEDEDGEEEVDSEESSSKKRKRAPAKEKKSTKKAKKGGDDDELPEGIRIEMNQHVNLTFSLKYLVNFAKSSSLSSVVQLMLSNDVPLLVSYEFGQGHIRYYLAPKIGDE</sequence>
<comment type="function">
    <text evidence="6">This protein is an auxiliary protein of DNA polymerase delta and is involved in the control of eukaryotic DNA replication by increasing the polymerase's processibility during elongation of the leading strand. Involved in DNA repair.</text>
</comment>
<dbReference type="PANTHER" id="PTHR11352">
    <property type="entry name" value="PROLIFERATING CELL NUCLEAR ANTIGEN"/>
    <property type="match status" value="1"/>
</dbReference>
<dbReference type="AlphaFoldDB" id="A0A4R0RTY3"/>
<dbReference type="GO" id="GO:0006298">
    <property type="term" value="P:mismatch repair"/>
    <property type="evidence" value="ECO:0007669"/>
    <property type="project" value="TreeGrafter"/>
</dbReference>